<dbReference type="Proteomes" id="UP000231516">
    <property type="component" value="Unassembled WGS sequence"/>
</dbReference>
<comment type="caution">
    <text evidence="2">The sequence shown here is derived from an EMBL/GenBank/DDBJ whole genome shotgun (WGS) entry which is preliminary data.</text>
</comment>
<dbReference type="AlphaFoldDB" id="A0A2G5K2Y3"/>
<reference evidence="2 3" key="1">
    <citation type="submission" date="2016-08" db="EMBL/GenBank/DDBJ databases">
        <title>Draft genome of Amylibacter sp. strain 4G11.</title>
        <authorList>
            <person name="Wong S.-K."/>
            <person name="Hamasaki K."/>
            <person name="Yoshizawa S."/>
        </authorList>
    </citation>
    <scope>NUCLEOTIDE SEQUENCE [LARGE SCALE GENOMIC DNA]</scope>
    <source>
        <strain evidence="2 3">4G11</strain>
    </source>
</reference>
<evidence type="ECO:0000313" key="2">
    <source>
        <dbReference type="EMBL" id="PIB23886.1"/>
    </source>
</evidence>
<feature type="region of interest" description="Disordered" evidence="1">
    <location>
        <begin position="56"/>
        <end position="77"/>
    </location>
</feature>
<evidence type="ECO:0000313" key="3">
    <source>
        <dbReference type="Proteomes" id="UP000231516"/>
    </source>
</evidence>
<dbReference type="EMBL" id="MDGM01000012">
    <property type="protein sequence ID" value="PIB23886.1"/>
    <property type="molecule type" value="Genomic_DNA"/>
</dbReference>
<keyword evidence="3" id="KW-1185">Reference proteome</keyword>
<gene>
    <name evidence="2" type="ORF">BFP76_01125</name>
</gene>
<sequence length="77" mass="8415">MASGNTAINLTPKNKYNHVTSFPGTILRVNLNVGEIGDVQDRLKEFQQDGAKIASQIKGSGNRPPSAMSLLLRKDYK</sequence>
<evidence type="ECO:0000256" key="1">
    <source>
        <dbReference type="SAM" id="MobiDB-lite"/>
    </source>
</evidence>
<accession>A0A2G5K2Y3</accession>
<name>A0A2G5K2Y3_9RHOB</name>
<organism evidence="2 3">
    <name type="scientific">Paramylibacter kogurei</name>
    <dbReference type="NCBI Taxonomy" id="1889778"/>
    <lineage>
        <taxon>Bacteria</taxon>
        <taxon>Pseudomonadati</taxon>
        <taxon>Pseudomonadota</taxon>
        <taxon>Alphaproteobacteria</taxon>
        <taxon>Rhodobacterales</taxon>
        <taxon>Paracoccaceae</taxon>
        <taxon>Paramylibacter</taxon>
    </lineage>
</organism>
<proteinExistence type="predicted"/>
<protein>
    <submittedName>
        <fullName evidence="2">Uncharacterized protein</fullName>
    </submittedName>
</protein>